<feature type="signal peptide" evidence="8">
    <location>
        <begin position="1"/>
        <end position="19"/>
    </location>
</feature>
<reference evidence="9" key="1">
    <citation type="submission" date="2020-10" db="EMBL/GenBank/DDBJ databases">
        <title>Mucilaginibacter mali sp. nov., isolated from rhizosphere soil of apple orchard.</title>
        <authorList>
            <person name="Lee J.-S."/>
            <person name="Kim H.S."/>
            <person name="Kim J.-S."/>
        </authorList>
    </citation>
    <scope>NUCLEOTIDE SEQUENCE</scope>
    <source>
        <strain evidence="9">KCTC 22746</strain>
    </source>
</reference>
<organism evidence="9 10">
    <name type="scientific">Mucilaginibacter myungsuensis</name>
    <dbReference type="NCBI Taxonomy" id="649104"/>
    <lineage>
        <taxon>Bacteria</taxon>
        <taxon>Pseudomonadati</taxon>
        <taxon>Bacteroidota</taxon>
        <taxon>Sphingobacteriia</taxon>
        <taxon>Sphingobacteriales</taxon>
        <taxon>Sphingobacteriaceae</taxon>
        <taxon>Mucilaginibacter</taxon>
    </lineage>
</organism>
<evidence type="ECO:0000256" key="6">
    <source>
        <dbReference type="ARBA" id="ARBA00023136"/>
    </source>
</evidence>
<evidence type="ECO:0000256" key="2">
    <source>
        <dbReference type="ARBA" id="ARBA00007613"/>
    </source>
</evidence>
<feature type="chain" id="PRO_5037756216" evidence="8">
    <location>
        <begin position="20"/>
        <end position="436"/>
    </location>
</feature>
<dbReference type="GO" id="GO:1990281">
    <property type="term" value="C:efflux pump complex"/>
    <property type="evidence" value="ECO:0007669"/>
    <property type="project" value="TreeGrafter"/>
</dbReference>
<accession>A0A929KZR1</accession>
<dbReference type="Gene3D" id="1.20.1600.10">
    <property type="entry name" value="Outer membrane efflux proteins (OEP)"/>
    <property type="match status" value="1"/>
</dbReference>
<dbReference type="PANTHER" id="PTHR30026">
    <property type="entry name" value="OUTER MEMBRANE PROTEIN TOLC"/>
    <property type="match status" value="1"/>
</dbReference>
<dbReference type="GO" id="GO:0015562">
    <property type="term" value="F:efflux transmembrane transporter activity"/>
    <property type="evidence" value="ECO:0007669"/>
    <property type="project" value="InterPro"/>
</dbReference>
<evidence type="ECO:0000256" key="1">
    <source>
        <dbReference type="ARBA" id="ARBA00004442"/>
    </source>
</evidence>
<dbReference type="InterPro" id="IPR003423">
    <property type="entry name" value="OMP_efflux"/>
</dbReference>
<evidence type="ECO:0000256" key="8">
    <source>
        <dbReference type="SAM" id="SignalP"/>
    </source>
</evidence>
<evidence type="ECO:0000256" key="4">
    <source>
        <dbReference type="ARBA" id="ARBA00022452"/>
    </source>
</evidence>
<comment type="subcellular location">
    <subcellularLocation>
        <location evidence="1">Cell outer membrane</location>
    </subcellularLocation>
</comment>
<protein>
    <submittedName>
        <fullName evidence="9">TolC family protein</fullName>
    </submittedName>
</protein>
<dbReference type="EMBL" id="JADFFL010000001">
    <property type="protein sequence ID" value="MBE9660646.1"/>
    <property type="molecule type" value="Genomic_DNA"/>
</dbReference>
<keyword evidence="5" id="KW-0812">Transmembrane</keyword>
<dbReference type="Proteomes" id="UP000622475">
    <property type="component" value="Unassembled WGS sequence"/>
</dbReference>
<keyword evidence="10" id="KW-1185">Reference proteome</keyword>
<keyword evidence="3" id="KW-0813">Transport</keyword>
<dbReference type="GO" id="GO:0015288">
    <property type="term" value="F:porin activity"/>
    <property type="evidence" value="ECO:0007669"/>
    <property type="project" value="TreeGrafter"/>
</dbReference>
<keyword evidence="6" id="KW-0472">Membrane</keyword>
<dbReference type="GO" id="GO:0009279">
    <property type="term" value="C:cell outer membrane"/>
    <property type="evidence" value="ECO:0007669"/>
    <property type="project" value="UniProtKB-SubCell"/>
</dbReference>
<sequence>MRYFKFLLILIFCSATATAQTDSVYTLQQCIDIAIKNNLDVRQSELQMERRRIYYQQARENLLPTLSGNANHSINSGRSQTADLTYVNRQVFNGSYSLGSDVTVFNGLALINSIKQTSLDYQAGKLDYQQAKNNISLNVITTYLQVMNSQDQYTQSQNQLAVSQKTLERREILNKDGNVQPQDLYDLRGETAGSKINLVTSRSAIYSSKLDLFQIMNVPFDKEIALVRLTADELPGNYDLTASQVYNAAISQFAQIQAADLRVKSAEKGLAATKGYLYPSLGFNAGISTQYSSGSAGSYDNQIRNNYGTGVGLGLRIPILSNFRQRNQVSLAKIDLQNARYTSEATKVSLKQQIEKAHVQMTMAYERYQITAEQVAAFSESFRIADVKFNEGVLNSVDFLNAKVNMDRAKINLINARYDYFIRTKILDYYQGKMSF</sequence>
<evidence type="ECO:0000256" key="7">
    <source>
        <dbReference type="ARBA" id="ARBA00023237"/>
    </source>
</evidence>
<keyword evidence="8" id="KW-0732">Signal</keyword>
<evidence type="ECO:0000256" key="3">
    <source>
        <dbReference type="ARBA" id="ARBA00022448"/>
    </source>
</evidence>
<comment type="caution">
    <text evidence="9">The sequence shown here is derived from an EMBL/GenBank/DDBJ whole genome shotgun (WGS) entry which is preliminary data.</text>
</comment>
<keyword evidence="7" id="KW-0998">Cell outer membrane</keyword>
<evidence type="ECO:0000313" key="9">
    <source>
        <dbReference type="EMBL" id="MBE9660646.1"/>
    </source>
</evidence>
<keyword evidence="4" id="KW-1134">Transmembrane beta strand</keyword>
<name>A0A929KZR1_9SPHI</name>
<dbReference type="Pfam" id="PF02321">
    <property type="entry name" value="OEP"/>
    <property type="match status" value="2"/>
</dbReference>
<proteinExistence type="inferred from homology"/>
<dbReference type="PANTHER" id="PTHR30026:SF20">
    <property type="entry name" value="OUTER MEMBRANE PROTEIN TOLC"/>
    <property type="match status" value="1"/>
</dbReference>
<dbReference type="InterPro" id="IPR051906">
    <property type="entry name" value="TolC-like"/>
</dbReference>
<dbReference type="SUPFAM" id="SSF56954">
    <property type="entry name" value="Outer membrane efflux proteins (OEP)"/>
    <property type="match status" value="1"/>
</dbReference>
<dbReference type="RefSeq" id="WP_194109841.1">
    <property type="nucleotide sequence ID" value="NZ_JADFFL010000001.1"/>
</dbReference>
<dbReference type="AlphaFoldDB" id="A0A929KZR1"/>
<comment type="similarity">
    <text evidence="2">Belongs to the outer membrane factor (OMF) (TC 1.B.17) family.</text>
</comment>
<evidence type="ECO:0000313" key="10">
    <source>
        <dbReference type="Proteomes" id="UP000622475"/>
    </source>
</evidence>
<evidence type="ECO:0000256" key="5">
    <source>
        <dbReference type="ARBA" id="ARBA00022692"/>
    </source>
</evidence>
<gene>
    <name evidence="9" type="ORF">IRJ16_02015</name>
</gene>